<feature type="repeat" description="ANK" evidence="3">
    <location>
        <begin position="16"/>
        <end position="48"/>
    </location>
</feature>
<dbReference type="Gene3D" id="1.25.40.20">
    <property type="entry name" value="Ankyrin repeat-containing domain"/>
    <property type="match status" value="3"/>
</dbReference>
<evidence type="ECO:0000256" key="1">
    <source>
        <dbReference type="ARBA" id="ARBA00022737"/>
    </source>
</evidence>
<feature type="repeat" description="ANK" evidence="3">
    <location>
        <begin position="174"/>
        <end position="206"/>
    </location>
</feature>
<organism evidence="4 5">
    <name type="scientific">Ophiocordyceps camponoti-rufipedis</name>
    <dbReference type="NCBI Taxonomy" id="2004952"/>
    <lineage>
        <taxon>Eukaryota</taxon>
        <taxon>Fungi</taxon>
        <taxon>Dikarya</taxon>
        <taxon>Ascomycota</taxon>
        <taxon>Pezizomycotina</taxon>
        <taxon>Sordariomycetes</taxon>
        <taxon>Hypocreomycetidae</taxon>
        <taxon>Hypocreales</taxon>
        <taxon>Ophiocordycipitaceae</taxon>
        <taxon>Ophiocordyceps</taxon>
    </lineage>
</organism>
<evidence type="ECO:0000313" key="4">
    <source>
        <dbReference type="EMBL" id="PHH75038.1"/>
    </source>
</evidence>
<dbReference type="PRINTS" id="PR01415">
    <property type="entry name" value="ANKYRIN"/>
</dbReference>
<dbReference type="PROSITE" id="PS50297">
    <property type="entry name" value="ANK_REP_REGION"/>
    <property type="match status" value="4"/>
</dbReference>
<dbReference type="OrthoDB" id="4927931at2759"/>
<gene>
    <name evidence="4" type="ORF">CDD80_2655</name>
</gene>
<dbReference type="InterPro" id="IPR036770">
    <property type="entry name" value="Ankyrin_rpt-contain_sf"/>
</dbReference>
<evidence type="ECO:0000256" key="3">
    <source>
        <dbReference type="PROSITE-ProRule" id="PRU00023"/>
    </source>
</evidence>
<protein>
    <submittedName>
        <fullName evidence="4">Uncharacterized protein</fullName>
    </submittedName>
</protein>
<dbReference type="SMART" id="SM00248">
    <property type="entry name" value="ANK"/>
    <property type="match status" value="7"/>
</dbReference>
<dbReference type="PROSITE" id="PS50088">
    <property type="entry name" value="ANK_REPEAT"/>
    <property type="match status" value="6"/>
</dbReference>
<evidence type="ECO:0000256" key="2">
    <source>
        <dbReference type="ARBA" id="ARBA00023043"/>
    </source>
</evidence>
<reference evidence="4 5" key="1">
    <citation type="submission" date="2017-06" db="EMBL/GenBank/DDBJ databases">
        <title>Ant-infecting Ophiocordyceps genomes reveal a high diversity of potential behavioral manipulation genes and a possible major role for enterotoxins.</title>
        <authorList>
            <person name="De Bekker C."/>
            <person name="Evans H.C."/>
            <person name="Brachmann A."/>
            <person name="Hughes D.P."/>
        </authorList>
    </citation>
    <scope>NUCLEOTIDE SEQUENCE [LARGE SCALE GENOMIC DNA]</scope>
    <source>
        <strain evidence="4 5">Map16</strain>
    </source>
</reference>
<dbReference type="PANTHER" id="PTHR24198">
    <property type="entry name" value="ANKYRIN REPEAT AND PROTEIN KINASE DOMAIN-CONTAINING PROTEIN"/>
    <property type="match status" value="1"/>
</dbReference>
<dbReference type="AlphaFoldDB" id="A0A2C5YAE2"/>
<dbReference type="PANTHER" id="PTHR24198:SF165">
    <property type="entry name" value="ANKYRIN REPEAT-CONTAINING PROTEIN-RELATED"/>
    <property type="match status" value="1"/>
</dbReference>
<proteinExistence type="predicted"/>
<keyword evidence="1" id="KW-0677">Repeat</keyword>
<dbReference type="Pfam" id="PF00023">
    <property type="entry name" value="Ank"/>
    <property type="match status" value="3"/>
</dbReference>
<feature type="repeat" description="ANK" evidence="3">
    <location>
        <begin position="139"/>
        <end position="168"/>
    </location>
</feature>
<feature type="repeat" description="ANK" evidence="3">
    <location>
        <begin position="99"/>
        <end position="131"/>
    </location>
</feature>
<sequence length="347" mass="36857">MKLLLSYGADVDAADDGGTALAIAAWNGDDEVAELLINHGASLKDVRGADVNIAAVREIGVFSDIRGEKTALQRAVLCIFEGDINHDKGLATVTNAEIELEPPLFWAATGGSPEVVSRLLSAGADATARVKNIAGGLVTALERGCLSKNVQVVDLLLKAGADVKAENRFHKTALEQPPLHTAIRFGTVGMIGLLVRGGADVDAQDQEGWTALHKAARRGEEMGPEMTEVLLTEFKANYTLPTVNGGLPVHVAAAVDNVECLALLVRAGSDINAVDLAGKTPLHWAADKGALRAIEWLMRHGADDGVEACETGMTALDYAERRLREAHLRHHVVRRRKVLAALSNKTA</sequence>
<feature type="repeat" description="ANK" evidence="3">
    <location>
        <begin position="277"/>
        <end position="303"/>
    </location>
</feature>
<keyword evidence="5" id="KW-1185">Reference proteome</keyword>
<dbReference type="Proteomes" id="UP000226431">
    <property type="component" value="Unassembled WGS sequence"/>
</dbReference>
<dbReference type="Pfam" id="PF12796">
    <property type="entry name" value="Ank_2"/>
    <property type="match status" value="1"/>
</dbReference>
<feature type="repeat" description="ANK" evidence="3">
    <location>
        <begin position="244"/>
        <end position="276"/>
    </location>
</feature>
<evidence type="ECO:0000313" key="5">
    <source>
        <dbReference type="Proteomes" id="UP000226431"/>
    </source>
</evidence>
<name>A0A2C5YAE2_9HYPO</name>
<dbReference type="SUPFAM" id="SSF48403">
    <property type="entry name" value="Ankyrin repeat"/>
    <property type="match status" value="1"/>
</dbReference>
<dbReference type="InterPro" id="IPR002110">
    <property type="entry name" value="Ankyrin_rpt"/>
</dbReference>
<dbReference type="EMBL" id="NJES01000238">
    <property type="protein sequence ID" value="PHH75038.1"/>
    <property type="molecule type" value="Genomic_DNA"/>
</dbReference>
<accession>A0A2C5YAE2</accession>
<keyword evidence="2 3" id="KW-0040">ANK repeat</keyword>
<comment type="caution">
    <text evidence="4">The sequence shown here is derived from an EMBL/GenBank/DDBJ whole genome shotgun (WGS) entry which is preliminary data.</text>
</comment>
<dbReference type="STRING" id="2004952.A0A2C5YAE2"/>